<keyword evidence="4 13" id="KW-0132">Cell division</keyword>
<comment type="function">
    <text evidence="13">Cell wall formation. Adds enolpyruvyl to UDP-N-acetylglucosamine.</text>
</comment>
<evidence type="ECO:0000256" key="11">
    <source>
        <dbReference type="ARBA" id="ARBA00038367"/>
    </source>
</evidence>
<feature type="binding site" evidence="13">
    <location>
        <position position="311"/>
    </location>
    <ligand>
        <name>UDP-N-acetyl-alpha-D-glucosamine</name>
        <dbReference type="ChEBI" id="CHEBI:57705"/>
    </ligand>
</feature>
<evidence type="ECO:0000259" key="14">
    <source>
        <dbReference type="Pfam" id="PF00275"/>
    </source>
</evidence>
<evidence type="ECO:0000256" key="13">
    <source>
        <dbReference type="HAMAP-Rule" id="MF_00111"/>
    </source>
</evidence>
<dbReference type="NCBIfam" id="TIGR01072">
    <property type="entry name" value="murA"/>
    <property type="match status" value="1"/>
</dbReference>
<evidence type="ECO:0000256" key="2">
    <source>
        <dbReference type="ARBA" id="ARBA00004752"/>
    </source>
</evidence>
<dbReference type="GO" id="GO:0008360">
    <property type="term" value="P:regulation of cell shape"/>
    <property type="evidence" value="ECO:0007669"/>
    <property type="project" value="UniProtKB-KW"/>
</dbReference>
<keyword evidence="3 13" id="KW-0963">Cytoplasm</keyword>
<evidence type="ECO:0000313" key="16">
    <source>
        <dbReference type="Proteomes" id="UP000295182"/>
    </source>
</evidence>
<dbReference type="GO" id="GO:0071555">
    <property type="term" value="P:cell wall organization"/>
    <property type="evidence" value="ECO:0007669"/>
    <property type="project" value="UniProtKB-KW"/>
</dbReference>
<evidence type="ECO:0000256" key="9">
    <source>
        <dbReference type="ARBA" id="ARBA00023316"/>
    </source>
</evidence>
<keyword evidence="7 13" id="KW-0573">Peptidoglycan synthesis</keyword>
<evidence type="ECO:0000256" key="10">
    <source>
        <dbReference type="ARBA" id="ARBA00023317"/>
    </source>
</evidence>
<dbReference type="FunFam" id="3.65.10.10:FF:000001">
    <property type="entry name" value="UDP-N-acetylglucosamine 1-carboxyvinyltransferase"/>
    <property type="match status" value="1"/>
</dbReference>
<dbReference type="EC" id="2.5.1.7" evidence="13"/>
<dbReference type="InterPro" id="IPR005750">
    <property type="entry name" value="UDP_GlcNAc_COvinyl_MurA"/>
</dbReference>
<feature type="domain" description="Enolpyruvate transferase" evidence="14">
    <location>
        <begin position="7"/>
        <end position="417"/>
    </location>
</feature>
<dbReference type="NCBIfam" id="NF006873">
    <property type="entry name" value="PRK09369.1"/>
    <property type="match status" value="1"/>
</dbReference>
<dbReference type="SUPFAM" id="SSF55205">
    <property type="entry name" value="EPT/RTPC-like"/>
    <property type="match status" value="1"/>
</dbReference>
<accession>A0A4R2N3R9</accession>
<organism evidence="15 16">
    <name type="scientific">Simplicispira metamorpha</name>
    <dbReference type="NCBI Taxonomy" id="80881"/>
    <lineage>
        <taxon>Bacteria</taxon>
        <taxon>Pseudomonadati</taxon>
        <taxon>Pseudomonadota</taxon>
        <taxon>Betaproteobacteria</taxon>
        <taxon>Burkholderiales</taxon>
        <taxon>Comamonadaceae</taxon>
        <taxon>Simplicispira</taxon>
    </lineage>
</organism>
<comment type="similarity">
    <text evidence="11 13">Belongs to the EPSP synthase family. MurA subfamily.</text>
</comment>
<gene>
    <name evidence="13" type="primary">murA</name>
    <name evidence="15" type="ORF">EV674_12729</name>
</gene>
<dbReference type="GO" id="GO:0051301">
    <property type="term" value="P:cell division"/>
    <property type="evidence" value="ECO:0007669"/>
    <property type="project" value="UniProtKB-KW"/>
</dbReference>
<keyword evidence="10 13" id="KW-0670">Pyruvate</keyword>
<dbReference type="UniPathway" id="UPA00219"/>
<feature type="binding site" evidence="13">
    <location>
        <position position="93"/>
    </location>
    <ligand>
        <name>UDP-N-acetyl-alpha-D-glucosamine</name>
        <dbReference type="ChEBI" id="CHEBI:57705"/>
    </ligand>
</feature>
<feature type="binding site" evidence="13">
    <location>
        <begin position="22"/>
        <end position="23"/>
    </location>
    <ligand>
        <name>phosphoenolpyruvate</name>
        <dbReference type="ChEBI" id="CHEBI:58702"/>
    </ligand>
</feature>
<evidence type="ECO:0000256" key="6">
    <source>
        <dbReference type="ARBA" id="ARBA00022960"/>
    </source>
</evidence>
<dbReference type="Proteomes" id="UP000295182">
    <property type="component" value="Unassembled WGS sequence"/>
</dbReference>
<comment type="caution">
    <text evidence="13">Lacks conserved residue(s) required for the propagation of feature annotation.</text>
</comment>
<keyword evidence="5 13" id="KW-0808">Transferase</keyword>
<comment type="catalytic activity">
    <reaction evidence="12 13">
        <text>phosphoenolpyruvate + UDP-N-acetyl-alpha-D-glucosamine = UDP-N-acetyl-3-O-(1-carboxyvinyl)-alpha-D-glucosamine + phosphate</text>
        <dbReference type="Rhea" id="RHEA:18681"/>
        <dbReference type="ChEBI" id="CHEBI:43474"/>
        <dbReference type="ChEBI" id="CHEBI:57705"/>
        <dbReference type="ChEBI" id="CHEBI:58702"/>
        <dbReference type="ChEBI" id="CHEBI:68483"/>
        <dbReference type="EC" id="2.5.1.7"/>
    </reaction>
</comment>
<dbReference type="EMBL" id="SLXH01000027">
    <property type="protein sequence ID" value="TCP14969.1"/>
    <property type="molecule type" value="Genomic_DNA"/>
</dbReference>
<feature type="binding site" evidence="13">
    <location>
        <position position="333"/>
    </location>
    <ligand>
        <name>UDP-N-acetyl-alpha-D-glucosamine</name>
        <dbReference type="ChEBI" id="CHEBI:57705"/>
    </ligand>
</feature>
<dbReference type="GO" id="GO:0019277">
    <property type="term" value="P:UDP-N-acetylgalactosamine biosynthetic process"/>
    <property type="evidence" value="ECO:0007669"/>
    <property type="project" value="InterPro"/>
</dbReference>
<reference evidence="15 16" key="1">
    <citation type="submission" date="2019-03" db="EMBL/GenBank/DDBJ databases">
        <title>Genomic Encyclopedia of Type Strains, Phase IV (KMG-IV): sequencing the most valuable type-strain genomes for metagenomic binning, comparative biology and taxonomic classification.</title>
        <authorList>
            <person name="Goeker M."/>
        </authorList>
    </citation>
    <scope>NUCLEOTIDE SEQUENCE [LARGE SCALE GENOMIC DNA]</scope>
    <source>
        <strain evidence="15 16">DSM 1837</strain>
    </source>
</reference>
<feature type="modified residue" description="2-(S-cysteinyl)pyruvic acid O-phosphothioketal" evidence="13">
    <location>
        <position position="117"/>
    </location>
</feature>
<dbReference type="InterPro" id="IPR001986">
    <property type="entry name" value="Enolpyruvate_Tfrase_dom"/>
</dbReference>
<dbReference type="GO" id="GO:0005737">
    <property type="term" value="C:cytoplasm"/>
    <property type="evidence" value="ECO:0007669"/>
    <property type="project" value="UniProtKB-SubCell"/>
</dbReference>
<dbReference type="Gene3D" id="3.65.10.10">
    <property type="entry name" value="Enolpyruvate transferase domain"/>
    <property type="match status" value="2"/>
</dbReference>
<dbReference type="GO" id="GO:0008760">
    <property type="term" value="F:UDP-N-acetylglucosamine 1-carboxyvinyltransferase activity"/>
    <property type="evidence" value="ECO:0007669"/>
    <property type="project" value="UniProtKB-UniRule"/>
</dbReference>
<dbReference type="PANTHER" id="PTHR43783:SF1">
    <property type="entry name" value="UDP-N-ACETYLGLUCOSAMINE 1-CARBOXYVINYLTRANSFERASE"/>
    <property type="match status" value="1"/>
</dbReference>
<name>A0A4R2N3R9_9BURK</name>
<feature type="binding site" evidence="13">
    <location>
        <begin position="122"/>
        <end position="126"/>
    </location>
    <ligand>
        <name>UDP-N-acetyl-alpha-D-glucosamine</name>
        <dbReference type="ChEBI" id="CHEBI:57705"/>
    </ligand>
</feature>
<evidence type="ECO:0000256" key="5">
    <source>
        <dbReference type="ARBA" id="ARBA00022679"/>
    </source>
</evidence>
<dbReference type="CDD" id="cd01555">
    <property type="entry name" value="UdpNAET"/>
    <property type="match status" value="1"/>
</dbReference>
<protein>
    <recommendedName>
        <fullName evidence="13">UDP-N-acetylglucosamine 1-carboxyvinyltransferase</fullName>
        <ecNumber evidence="13">2.5.1.7</ecNumber>
    </recommendedName>
    <alternativeName>
        <fullName evidence="13">Enoylpyruvate transferase</fullName>
    </alternativeName>
    <alternativeName>
        <fullName evidence="13">UDP-N-acetylglucosamine enolpyruvyl transferase</fullName>
        <shortName evidence="13">EPT</shortName>
    </alternativeName>
</protein>
<comment type="caution">
    <text evidence="15">The sequence shown here is derived from an EMBL/GenBank/DDBJ whole genome shotgun (WGS) entry which is preliminary data.</text>
</comment>
<proteinExistence type="inferred from homology"/>
<sequence>MDKLLIRGGRPLHGEVLVSGAKNAALPELCAALLTPEPVLLANVPHLQDVATMLKLIRNMGVSAERADDGSVRIDASALSTPEAPYDLVKTMRASVLALGPLLARFGEATVSLPGGCAIGSRPVDQHIKGLQAMGAHIVVEHGYMIARLPEGWTRLKGARITTDMVTVTGTENLLMAATLAEGETVLENAAQEPEITDLAEMLIKMGARIEGHGTSRIRIQGVERLHGCQHAVVADRIEAGTFLCAVAATGGDVFLRHARADHLDAVTEKLREAGADVQAEDGGIRVRSAGASQLKAQGFRTTEYPGFPTDMQAQFMALNCVAQGTAAVTETIFENRFMHVNELLRLGARIQVDGRVAVVEGLGGAAGAGLSGAAVMATDLRASASLVIAALVADGQTVVDRIYHLDRGYDRMEAKLRGIGADIERI</sequence>
<evidence type="ECO:0000313" key="15">
    <source>
        <dbReference type="EMBL" id="TCP14969.1"/>
    </source>
</evidence>
<keyword evidence="6 13" id="KW-0133">Cell shape</keyword>
<feature type="active site" description="Proton donor" evidence="13">
    <location>
        <position position="117"/>
    </location>
</feature>
<comment type="pathway">
    <text evidence="2 13">Cell wall biogenesis; peptidoglycan biosynthesis.</text>
</comment>
<dbReference type="InterPro" id="IPR050068">
    <property type="entry name" value="MurA_subfamily"/>
</dbReference>
<evidence type="ECO:0000256" key="12">
    <source>
        <dbReference type="ARBA" id="ARBA00047527"/>
    </source>
</evidence>
<evidence type="ECO:0000256" key="1">
    <source>
        <dbReference type="ARBA" id="ARBA00004496"/>
    </source>
</evidence>
<evidence type="ECO:0000256" key="3">
    <source>
        <dbReference type="ARBA" id="ARBA00022490"/>
    </source>
</evidence>
<evidence type="ECO:0000256" key="8">
    <source>
        <dbReference type="ARBA" id="ARBA00023306"/>
    </source>
</evidence>
<keyword evidence="8 13" id="KW-0131">Cell cycle</keyword>
<dbReference type="PANTHER" id="PTHR43783">
    <property type="entry name" value="UDP-N-ACETYLGLUCOSAMINE 1-CARBOXYVINYLTRANSFERASE"/>
    <property type="match status" value="1"/>
</dbReference>
<dbReference type="InterPro" id="IPR013792">
    <property type="entry name" value="RNA3'P_cycl/enolpyr_Trfase_a/b"/>
</dbReference>
<dbReference type="HAMAP" id="MF_00111">
    <property type="entry name" value="MurA"/>
    <property type="match status" value="1"/>
</dbReference>
<keyword evidence="9 13" id="KW-0961">Cell wall biogenesis/degradation</keyword>
<dbReference type="OrthoDB" id="9803760at2"/>
<dbReference type="GO" id="GO:0009252">
    <property type="term" value="P:peptidoglycan biosynthetic process"/>
    <property type="evidence" value="ECO:0007669"/>
    <property type="project" value="UniProtKB-UniRule"/>
</dbReference>
<comment type="subcellular location">
    <subcellularLocation>
        <location evidence="1 13">Cytoplasm</location>
    </subcellularLocation>
</comment>
<dbReference type="InterPro" id="IPR036968">
    <property type="entry name" value="Enolpyruvate_Tfrase_sf"/>
</dbReference>
<dbReference type="RefSeq" id="WP_119014022.1">
    <property type="nucleotide sequence ID" value="NZ_QXNC01000026.1"/>
</dbReference>
<dbReference type="Pfam" id="PF00275">
    <property type="entry name" value="EPSP_synthase"/>
    <property type="match status" value="1"/>
</dbReference>
<evidence type="ECO:0000256" key="4">
    <source>
        <dbReference type="ARBA" id="ARBA00022618"/>
    </source>
</evidence>
<evidence type="ECO:0000256" key="7">
    <source>
        <dbReference type="ARBA" id="ARBA00022984"/>
    </source>
</evidence>
<keyword evidence="16" id="KW-1185">Reference proteome</keyword>
<dbReference type="AlphaFoldDB" id="A0A4R2N3R9"/>